<feature type="compositionally biased region" description="Polar residues" evidence="1">
    <location>
        <begin position="34"/>
        <end position="58"/>
    </location>
</feature>
<feature type="region of interest" description="Disordered" evidence="1">
    <location>
        <begin position="1"/>
        <end position="127"/>
    </location>
</feature>
<feature type="compositionally biased region" description="Polar residues" evidence="1">
    <location>
        <begin position="1"/>
        <end position="17"/>
    </location>
</feature>
<proteinExistence type="predicted"/>
<feature type="compositionally biased region" description="Low complexity" evidence="1">
    <location>
        <begin position="115"/>
        <end position="127"/>
    </location>
</feature>
<dbReference type="HOGENOM" id="CLU_2109095_0_0_1"/>
<dbReference type="Proteomes" id="UP000016928">
    <property type="component" value="Unassembled WGS sequence"/>
</dbReference>
<accession>N4UU70</accession>
<reference evidence="3" key="2">
    <citation type="journal article" date="2014" name="PLoS ONE">
        <title>Genome and Transcriptome Analysis of the Fungal Pathogen Fusarium oxysporum f. sp. cubense Causing Banana Vascular Wilt Disease.</title>
        <authorList>
            <person name="Guo L."/>
            <person name="Han L."/>
            <person name="Yang L."/>
            <person name="Zeng H."/>
            <person name="Fan D."/>
            <person name="Zhu Y."/>
            <person name="Feng Y."/>
            <person name="Wang G."/>
            <person name="Peng C."/>
            <person name="Jiang X."/>
            <person name="Zhou D."/>
            <person name="Ni P."/>
            <person name="Liang C."/>
            <person name="Liu L."/>
            <person name="Wang J."/>
            <person name="Mao C."/>
            <person name="Fang X."/>
            <person name="Peng M."/>
            <person name="Huang J."/>
        </authorList>
    </citation>
    <scope>NUCLEOTIDE SEQUENCE [LARGE SCALE GENOMIC DNA]</scope>
    <source>
        <strain evidence="3">race 1</strain>
    </source>
</reference>
<dbReference type="OMA" id="TAFMHPQ"/>
<dbReference type="VEuPathDB" id="FungiDB:FOC1_g10000662"/>
<dbReference type="EMBL" id="KB730100">
    <property type="protein sequence ID" value="ENH72351.1"/>
    <property type="molecule type" value="Genomic_DNA"/>
</dbReference>
<sequence length="127" mass="13329">MSTVQTPPNQQTGSVAINNDGEVLEEAAGVGPVSSDNNDQADATQVQTSSQGNNNASRGSRPHKPKSKRGKYISKACVRDVKANATGSIRARDVSSIPSTAFMHPQPQQASQLRMSSSSSATMHSMS</sequence>
<evidence type="ECO:0000313" key="3">
    <source>
        <dbReference type="Proteomes" id="UP000016928"/>
    </source>
</evidence>
<feature type="compositionally biased region" description="Basic residues" evidence="1">
    <location>
        <begin position="60"/>
        <end position="72"/>
    </location>
</feature>
<organism evidence="2 3">
    <name type="scientific">Fusarium oxysporum f. sp. cubense (strain race 1)</name>
    <name type="common">Panama disease fungus</name>
    <dbReference type="NCBI Taxonomy" id="1229664"/>
    <lineage>
        <taxon>Eukaryota</taxon>
        <taxon>Fungi</taxon>
        <taxon>Dikarya</taxon>
        <taxon>Ascomycota</taxon>
        <taxon>Pezizomycotina</taxon>
        <taxon>Sordariomycetes</taxon>
        <taxon>Hypocreomycetidae</taxon>
        <taxon>Hypocreales</taxon>
        <taxon>Nectriaceae</taxon>
        <taxon>Fusarium</taxon>
        <taxon>Fusarium oxysporum species complex</taxon>
    </lineage>
</organism>
<gene>
    <name evidence="2" type="ORF">FOC1_g10000662</name>
</gene>
<protein>
    <submittedName>
        <fullName evidence="2">Uncharacterized protein</fullName>
    </submittedName>
</protein>
<dbReference type="OrthoDB" id="3971593at2759"/>
<reference evidence="3" key="1">
    <citation type="submission" date="2012-09" db="EMBL/GenBank/DDBJ databases">
        <title>Genome sequencing and comparative transcriptomics of race 1 and race 4 of banana pathogen: Fusarium oxysporum f. sp. cubense.</title>
        <authorList>
            <person name="Fang X."/>
            <person name="Huang J."/>
        </authorList>
    </citation>
    <scope>NUCLEOTIDE SEQUENCE [LARGE SCALE GENOMIC DNA]</scope>
    <source>
        <strain evidence="3">race 1</strain>
    </source>
</reference>
<evidence type="ECO:0000256" key="1">
    <source>
        <dbReference type="SAM" id="MobiDB-lite"/>
    </source>
</evidence>
<name>N4UU70_FUSC1</name>
<evidence type="ECO:0000313" key="2">
    <source>
        <dbReference type="EMBL" id="ENH72351.1"/>
    </source>
</evidence>
<dbReference type="STRING" id="1229664.N4UU70"/>
<dbReference type="AlphaFoldDB" id="N4UU70"/>